<dbReference type="OrthoDB" id="194358at2759"/>
<evidence type="ECO:0000256" key="2">
    <source>
        <dbReference type="ARBA" id="ARBA00023043"/>
    </source>
</evidence>
<feature type="domain" description="Nephrocystin 3-like N-terminal" evidence="4">
    <location>
        <begin position="77"/>
        <end position="241"/>
    </location>
</feature>
<gene>
    <name evidence="5" type="ORF">FZEAL_3472</name>
</gene>
<dbReference type="PANTHER" id="PTHR24126">
    <property type="entry name" value="ANKYRIN REPEAT, PH AND SEC7 DOMAIN CONTAINING PROTEIN SECG-RELATED"/>
    <property type="match status" value="1"/>
</dbReference>
<dbReference type="InterPro" id="IPR002110">
    <property type="entry name" value="Ankyrin_rpt"/>
</dbReference>
<dbReference type="Pfam" id="PF00023">
    <property type="entry name" value="Ank"/>
    <property type="match status" value="3"/>
</dbReference>
<evidence type="ECO:0000256" key="1">
    <source>
        <dbReference type="ARBA" id="ARBA00022737"/>
    </source>
</evidence>
<dbReference type="CDD" id="cd00161">
    <property type="entry name" value="beta-trefoil_Ricin-like"/>
    <property type="match status" value="1"/>
</dbReference>
<comment type="caution">
    <text evidence="5">The sequence shown here is derived from an EMBL/GenBank/DDBJ whole genome shotgun (WGS) entry which is preliminary data.</text>
</comment>
<dbReference type="PRINTS" id="PR01415">
    <property type="entry name" value="ANKYRIN"/>
</dbReference>
<dbReference type="SUPFAM" id="SSF52540">
    <property type="entry name" value="P-loop containing nucleoside triphosphate hydrolases"/>
    <property type="match status" value="1"/>
</dbReference>
<dbReference type="SMART" id="SM00248">
    <property type="entry name" value="ANK"/>
    <property type="match status" value="17"/>
</dbReference>
<dbReference type="PROSITE" id="PS50088">
    <property type="entry name" value="ANK_REPEAT"/>
    <property type="match status" value="5"/>
</dbReference>
<dbReference type="SUPFAM" id="SSF48403">
    <property type="entry name" value="Ankyrin repeat"/>
    <property type="match status" value="5"/>
</dbReference>
<feature type="repeat" description="ANK" evidence="3">
    <location>
        <begin position="575"/>
        <end position="603"/>
    </location>
</feature>
<dbReference type="EMBL" id="JABEYC010000223">
    <property type="protein sequence ID" value="KAF4980537.1"/>
    <property type="molecule type" value="Genomic_DNA"/>
</dbReference>
<dbReference type="InterPro" id="IPR036770">
    <property type="entry name" value="Ankyrin_rpt-contain_sf"/>
</dbReference>
<organism evidence="5 6">
    <name type="scientific">Fusarium zealandicum</name>
    <dbReference type="NCBI Taxonomy" id="1053134"/>
    <lineage>
        <taxon>Eukaryota</taxon>
        <taxon>Fungi</taxon>
        <taxon>Dikarya</taxon>
        <taxon>Ascomycota</taxon>
        <taxon>Pezizomycotina</taxon>
        <taxon>Sordariomycetes</taxon>
        <taxon>Hypocreomycetidae</taxon>
        <taxon>Hypocreales</taxon>
        <taxon>Nectriaceae</taxon>
        <taxon>Fusarium</taxon>
        <taxon>Fusarium staphyleae species complex</taxon>
    </lineage>
</organism>
<dbReference type="Pfam" id="PF12796">
    <property type="entry name" value="Ank_2"/>
    <property type="match status" value="2"/>
</dbReference>
<dbReference type="SUPFAM" id="SSF50370">
    <property type="entry name" value="Ricin B-like lectins"/>
    <property type="match status" value="1"/>
</dbReference>
<accession>A0A8H4UNP5</accession>
<reference evidence="5" key="1">
    <citation type="journal article" date="2020" name="BMC Genomics">
        <title>Correction to: Identification and distribution of gene clusters required for synthesis of sphingolipid metabolism inhibitors in diverse species of the filamentous fungus Fusarium.</title>
        <authorList>
            <person name="Kim H.S."/>
            <person name="Lohmar J.M."/>
            <person name="Busman M."/>
            <person name="Brown D.W."/>
            <person name="Naumann T.A."/>
            <person name="Divon H.H."/>
            <person name="Lysoe E."/>
            <person name="Uhlig S."/>
            <person name="Proctor R.H."/>
        </authorList>
    </citation>
    <scope>NUCLEOTIDE SEQUENCE</scope>
    <source>
        <strain evidence="5">NRRL 22465</strain>
    </source>
</reference>
<proteinExistence type="predicted"/>
<reference evidence="5" key="2">
    <citation type="submission" date="2020-05" db="EMBL/GenBank/DDBJ databases">
        <authorList>
            <person name="Kim H.-S."/>
            <person name="Proctor R.H."/>
            <person name="Brown D.W."/>
        </authorList>
    </citation>
    <scope>NUCLEOTIDE SEQUENCE</scope>
    <source>
        <strain evidence="5">NRRL 22465</strain>
    </source>
</reference>
<keyword evidence="6" id="KW-1185">Reference proteome</keyword>
<sequence length="2161" mass="239976">MALALTADSMGVLLHCLARQTSLEGGIASMATKVKENLQITTNIELNDQRQRVLDYFMVTDPQQILAQARSLRHPQTGLWLLDGEDFQQWLAVLNSRLWLSGIPGAGKTIMAGAMISEVLELCSSTTGLAFFFCSYKDGLAQQSINILQTMTAQLARQSQKAYTMLEAYHKEIQPINGIHSGPTVSRLKEVIYQMVSCFEKVYIIIDGVDECADNVRDVSTTLASIVDEPDSTVSLAILSRDEQVIREVIEDSFVSIEIEAQRDDVRVYVEAEIEIRVQSKQLRPRNMALKDDILHALVDGNGGMFRWVSCQLDYLCELPRDKERREALKSLPPTLNETYQRILEHIELKNESVRLLVQRCLQGIAVAQPALTIWELQEAISIDEDTAALDSESLIDETTILQHCSSLVRMRGSHDADDCYIEFSHFSVAEYLHGPYLSGSDLEKYQISSSNASKTLAIACLRMLCLDEMLYQPTATYEDVEHISERDGKHPFYRYAALLWPTYARNHWLSNDILSLVDRLFNPAKTGIFLSWTLEMGHLLLMPGYHSLRQAIHASLELKRRTSFNNFSSLFLHKGFTPLHMAAALGLDQVCHMLVSKGADVNGVCPSGTPLHFAVAGRDLLFLGEAEFVLPELSGLDNTNHQSVAEDIGNSSISASQDPRLHHHFQYFNHSRPQIIENLIERGARPLEFVRFSLFSCATALCLNIRDFDILKRLVEAGIKPNMTEIGQFQYGLLQFCNLPSSIRVSEARIRFMSFLEYLEHASAASDAAAQLYSVAINITSSKASSGSVDMNKSAPKALDQEIGDPFEAATLAVQYNDDEKLERILKSQNIELNKRVNLDGQTLLHVAAEHVSTESMGVLLRYGCSQSIKDYNGILPIWSCYRDTSSSILRLLIDQEDSQQITTRNIDGDSIWHLASAAGSCQILRLLIEKTRNIQKDLETRNFHGMAPLDVALINSQASAAALLVLQHRGLVTSWRRERPLLHLAAGVGSSDLFKALIDSGVDTQELAEDRSTPLHHLDARSTVRFVQLLKSVCPDLSAKDKFGRRPFESFVRKFHENHWVADFFQLLPVFDELIPSDALDTAPDGLTCWEQFCSSLNTKGRKMLSCKSDGCLRIAVSRLMQLGVVTAHEKARKTSSVLVFIRELAITHPGYRREPGLLRHCLEKLFHHTQYRDDAVCSLASVTLLHNLVKANDVSLVSYLLRMGVSVWQRIEGHSALEAALVSGTKVSTNMLQVLLDAVDSTSLNAVNLEAGGLGLVHLMGSKSLTHGYLQDDSEDDKLQVLIAAGADPDLCTASGIPAVIYHLENRSFSTARSLLDLGADPTLPDNDGCDAMVHAIIQGDVDFLIDVRMSEDERSLPKAVQWDRKVDLNLLIAAERLPLQLRPMLKPLLSDGRVKGCNALHLSALGGHEDVLAFFLNNHLIPDINEATEGGWTAMQFAVHYDHDAIIQFLHSRGADLDVRAMAQGKPAIIRSAGSEELAQTKKQDSYVTNVEDSGEDDEIANHMDDYDRSSDGLLPLSASGDVPHSSLARPRLGRVTLSRHSTAPRRIFTEPVEMFQEAIRQGNLQDCQRLVTNACSVNGKMKCPECTPLSYAVFQQQPRVVEWLLLNGALTDIATCPRHWDRPPAGPQRLPWLAATYPRLNDVLPILLLRYLSEGGNIFTDFAETPLHLALRCGNSSLAVVLVDHIKNHQANYRELSRGLGTGKAMSADEILSSMLNQRDATGHTPLYRVSSYDPVATESLVKNGARVDGDWLGDSPLHRATWANRQDIVDLLLDNGASIDIRIETGETPLMTAVNSGHCLLARHLLDLGADPHATRPSGSTVLTDCARLLLSQGHSAAWELFFHLLSLGLDLNKTNSYGKAPMHIMFPMRHARGLFLSHVLPLDSTPPINWREVATLEMCWLLSGKQFRLLLRALGKRTMQRILNIHPSNDLSALCADIELEGCESGTALMAACEYGRLHAVKFLVRCGASLASSSPTRGYRSAFEAAKASIILLIRLFTTMKSLAASTKEDPVFRFNCKVRCEHGGLFLKLNEGGVVASSLVTDPNQIWKIYSIPGKETRVLIRNTASDVHMISDGHGSNIRCHAGNVWDDNAQWFLEGGDVQSLHNETVVRFRNVHYSDCYLDLEGWNTNPGTPFISWSGNGGGNQTFKLWRR</sequence>
<evidence type="ECO:0000259" key="4">
    <source>
        <dbReference type="Pfam" id="PF24883"/>
    </source>
</evidence>
<dbReference type="PROSITE" id="PS50297">
    <property type="entry name" value="ANK_REP_REGION"/>
    <property type="match status" value="4"/>
</dbReference>
<feature type="repeat" description="ANK" evidence="3">
    <location>
        <begin position="841"/>
        <end position="873"/>
    </location>
</feature>
<feature type="repeat" description="ANK" evidence="3">
    <location>
        <begin position="1758"/>
        <end position="1790"/>
    </location>
</feature>
<dbReference type="InterPro" id="IPR027417">
    <property type="entry name" value="P-loop_NTPase"/>
</dbReference>
<protein>
    <recommendedName>
        <fullName evidence="4">Nephrocystin 3-like N-terminal domain-containing protein</fullName>
    </recommendedName>
</protein>
<dbReference type="Pfam" id="PF24883">
    <property type="entry name" value="NPHP3_N"/>
    <property type="match status" value="1"/>
</dbReference>
<evidence type="ECO:0000256" key="3">
    <source>
        <dbReference type="PROSITE-ProRule" id="PRU00023"/>
    </source>
</evidence>
<dbReference type="Gene3D" id="3.40.50.300">
    <property type="entry name" value="P-loop containing nucleotide triphosphate hydrolases"/>
    <property type="match status" value="1"/>
</dbReference>
<dbReference type="InterPro" id="IPR056884">
    <property type="entry name" value="NPHP3-like_N"/>
</dbReference>
<feature type="repeat" description="ANK" evidence="3">
    <location>
        <begin position="1791"/>
        <end position="1823"/>
    </location>
</feature>
<dbReference type="Proteomes" id="UP000635477">
    <property type="component" value="Unassembled WGS sequence"/>
</dbReference>
<evidence type="ECO:0000313" key="5">
    <source>
        <dbReference type="EMBL" id="KAF4980537.1"/>
    </source>
</evidence>
<feature type="repeat" description="ANK" evidence="3">
    <location>
        <begin position="1434"/>
        <end position="1466"/>
    </location>
</feature>
<keyword evidence="2 3" id="KW-0040">ANK repeat</keyword>
<dbReference type="Gene3D" id="1.25.40.20">
    <property type="entry name" value="Ankyrin repeat-containing domain"/>
    <property type="match status" value="6"/>
</dbReference>
<evidence type="ECO:0000313" key="6">
    <source>
        <dbReference type="Proteomes" id="UP000635477"/>
    </source>
</evidence>
<keyword evidence="1" id="KW-0677">Repeat</keyword>
<dbReference type="Gene3D" id="2.80.10.50">
    <property type="match status" value="1"/>
</dbReference>
<dbReference type="InterPro" id="IPR035992">
    <property type="entry name" value="Ricin_B-like_lectins"/>
</dbReference>
<name>A0A8H4UNP5_9HYPO</name>
<dbReference type="PANTHER" id="PTHR24126:SF14">
    <property type="entry name" value="ANK_REP_REGION DOMAIN-CONTAINING PROTEIN"/>
    <property type="match status" value="1"/>
</dbReference>